<dbReference type="InterPro" id="IPR001249">
    <property type="entry name" value="AcCoA_biotinCC"/>
</dbReference>
<evidence type="ECO:0000256" key="6">
    <source>
        <dbReference type="ARBA" id="ARBA00023160"/>
    </source>
</evidence>
<dbReference type="Gene3D" id="2.40.50.100">
    <property type="match status" value="1"/>
</dbReference>
<evidence type="ECO:0000313" key="13">
    <source>
        <dbReference type="Proteomes" id="UP001162740"/>
    </source>
</evidence>
<evidence type="ECO:0000256" key="4">
    <source>
        <dbReference type="ARBA" id="ARBA00022832"/>
    </source>
</evidence>
<keyword evidence="5 9" id="KW-0443">Lipid metabolism</keyword>
<feature type="compositionally biased region" description="Low complexity" evidence="10">
    <location>
        <begin position="44"/>
        <end position="79"/>
    </location>
</feature>
<accession>A0AA46WWI2</accession>
<keyword evidence="4 9" id="KW-0276">Fatty acid metabolism</keyword>
<dbReference type="EMBL" id="CP083974">
    <property type="protein sequence ID" value="UZF45675.1"/>
    <property type="molecule type" value="Genomic_DNA"/>
</dbReference>
<sequence length="173" mass="17609">MSTDTTPSWQDILDLVTQLDDGNYDTAAVEFGDVSVRLSRTGDLPAPAAAPATATASTGTLPAPAQPAAASAPTAPAPVEVEETPAPPTPEGTTVPAPMIGVFYRCPSPGAPPFVEPGDTVEPDTTIGIIEVMKLMNPVTAGVSGTLTEILVKDNEQVEYGQPLAVVTEAGTP</sequence>
<comment type="pathway">
    <text evidence="1 9">Lipid metabolism; fatty acid biosynthesis.</text>
</comment>
<evidence type="ECO:0000259" key="11">
    <source>
        <dbReference type="PROSITE" id="PS50968"/>
    </source>
</evidence>
<dbReference type="PROSITE" id="PS50968">
    <property type="entry name" value="BIOTINYL_LIPOYL"/>
    <property type="match status" value="1"/>
</dbReference>
<evidence type="ECO:0000256" key="7">
    <source>
        <dbReference type="ARBA" id="ARBA00023267"/>
    </source>
</evidence>
<dbReference type="Proteomes" id="UP001162740">
    <property type="component" value="Chromosome"/>
</dbReference>
<protein>
    <recommendedName>
        <fullName evidence="2 9">Biotin carboxyl carrier protein of acetyl-CoA carboxylase</fullName>
    </recommendedName>
</protein>
<reference evidence="12 13" key="1">
    <citation type="journal article" date="2021" name="Front. Microbiol.">
        <title>Bacterial Transformation of Aromatic Monomers in Softwood Black Liquor.</title>
        <authorList>
            <person name="Navas L.E."/>
            <person name="Dexter G."/>
            <person name="Liu J."/>
            <person name="Levy-Booth D."/>
            <person name="Cho M."/>
            <person name="Jang S.K."/>
            <person name="Mansfield S.D."/>
            <person name="Renneckar S."/>
            <person name="Mohn W.W."/>
            <person name="Eltis L.D."/>
        </authorList>
    </citation>
    <scope>NUCLEOTIDE SEQUENCE [LARGE SCALE GENOMIC DNA]</scope>
    <source>
        <strain evidence="12 13">GD02</strain>
    </source>
</reference>
<dbReference type="GO" id="GO:0009317">
    <property type="term" value="C:acetyl-CoA carboxylase complex"/>
    <property type="evidence" value="ECO:0007669"/>
    <property type="project" value="InterPro"/>
</dbReference>
<dbReference type="RefSeq" id="WP_229581530.1">
    <property type="nucleotide sequence ID" value="NZ_CP083974.1"/>
</dbReference>
<dbReference type="InterPro" id="IPR050709">
    <property type="entry name" value="Biotin_Carboxyl_Carrier/Decarb"/>
</dbReference>
<evidence type="ECO:0000256" key="2">
    <source>
        <dbReference type="ARBA" id="ARBA00017562"/>
    </source>
</evidence>
<keyword evidence="7 9" id="KW-0092">Biotin</keyword>
<comment type="catalytic activity">
    <reaction evidence="8">
        <text>N(6)-biotinyl-L-lysyl-[protein] + hydrogencarbonate + ATP = N(6)-carboxybiotinyl-L-lysyl-[protein] + ADP + phosphate + H(+)</text>
        <dbReference type="Rhea" id="RHEA:13501"/>
        <dbReference type="Rhea" id="RHEA-COMP:10505"/>
        <dbReference type="Rhea" id="RHEA-COMP:10506"/>
        <dbReference type="ChEBI" id="CHEBI:15378"/>
        <dbReference type="ChEBI" id="CHEBI:17544"/>
        <dbReference type="ChEBI" id="CHEBI:30616"/>
        <dbReference type="ChEBI" id="CHEBI:43474"/>
        <dbReference type="ChEBI" id="CHEBI:83144"/>
        <dbReference type="ChEBI" id="CHEBI:83145"/>
        <dbReference type="ChEBI" id="CHEBI:456216"/>
        <dbReference type="EC" id="6.3.4.14"/>
    </reaction>
    <physiologicalReaction direction="left-to-right" evidence="8">
        <dbReference type="Rhea" id="RHEA:13502"/>
    </physiologicalReaction>
</comment>
<evidence type="ECO:0000256" key="1">
    <source>
        <dbReference type="ARBA" id="ARBA00005194"/>
    </source>
</evidence>
<gene>
    <name evidence="12" type="primary">accB</name>
    <name evidence="12" type="ORF">KUM34_002980</name>
</gene>
<evidence type="ECO:0000256" key="5">
    <source>
        <dbReference type="ARBA" id="ARBA00023098"/>
    </source>
</evidence>
<dbReference type="PROSITE" id="PS00188">
    <property type="entry name" value="BIOTIN"/>
    <property type="match status" value="1"/>
</dbReference>
<keyword evidence="3 9" id="KW-0444">Lipid biosynthesis</keyword>
<keyword evidence="6 9" id="KW-0275">Fatty acid biosynthesis</keyword>
<evidence type="ECO:0000256" key="3">
    <source>
        <dbReference type="ARBA" id="ARBA00022516"/>
    </source>
</evidence>
<dbReference type="GO" id="GO:0006633">
    <property type="term" value="P:fatty acid biosynthetic process"/>
    <property type="evidence" value="ECO:0007669"/>
    <property type="project" value="UniProtKB-KW"/>
</dbReference>
<dbReference type="SUPFAM" id="SSF51230">
    <property type="entry name" value="Single hybrid motif"/>
    <property type="match status" value="1"/>
</dbReference>
<feature type="domain" description="Lipoyl-binding" evidence="11">
    <location>
        <begin position="92"/>
        <end position="168"/>
    </location>
</feature>
<comment type="function">
    <text evidence="9">This protein is a component of the acetyl coenzyme A carboxylase complex; first, biotin carboxylase catalyzes the carboxylation of the carrier protein and then the transcarboxylase transfers the carboxyl group to form malonyl-CoA.</text>
</comment>
<dbReference type="InterPro" id="IPR000089">
    <property type="entry name" value="Biotin_lipoyl"/>
</dbReference>
<dbReference type="PANTHER" id="PTHR45266">
    <property type="entry name" value="OXALOACETATE DECARBOXYLASE ALPHA CHAIN"/>
    <property type="match status" value="1"/>
</dbReference>
<name>A0AA46WWI2_RHORH</name>
<evidence type="ECO:0000256" key="10">
    <source>
        <dbReference type="SAM" id="MobiDB-lite"/>
    </source>
</evidence>
<feature type="region of interest" description="Disordered" evidence="10">
    <location>
        <begin position="44"/>
        <end position="92"/>
    </location>
</feature>
<dbReference type="CDD" id="cd06850">
    <property type="entry name" value="biotinyl_domain"/>
    <property type="match status" value="1"/>
</dbReference>
<dbReference type="AlphaFoldDB" id="A0AA46WWI2"/>
<evidence type="ECO:0000256" key="9">
    <source>
        <dbReference type="RuleBase" id="RU364072"/>
    </source>
</evidence>
<evidence type="ECO:0000256" key="8">
    <source>
        <dbReference type="ARBA" id="ARBA00048501"/>
    </source>
</evidence>
<proteinExistence type="predicted"/>
<dbReference type="InterPro" id="IPR011053">
    <property type="entry name" value="Single_hybrid_motif"/>
</dbReference>
<dbReference type="InterPro" id="IPR001882">
    <property type="entry name" value="Biotin_BS"/>
</dbReference>
<organism evidence="12 13">
    <name type="scientific">Rhodococcus rhodochrous</name>
    <dbReference type="NCBI Taxonomy" id="1829"/>
    <lineage>
        <taxon>Bacteria</taxon>
        <taxon>Bacillati</taxon>
        <taxon>Actinomycetota</taxon>
        <taxon>Actinomycetes</taxon>
        <taxon>Mycobacteriales</taxon>
        <taxon>Nocardiaceae</taxon>
        <taxon>Rhodococcus</taxon>
    </lineage>
</organism>
<dbReference type="NCBIfam" id="TIGR00531">
    <property type="entry name" value="BCCP"/>
    <property type="match status" value="1"/>
</dbReference>
<dbReference type="GO" id="GO:0004075">
    <property type="term" value="F:biotin carboxylase activity"/>
    <property type="evidence" value="ECO:0007669"/>
    <property type="project" value="UniProtKB-EC"/>
</dbReference>
<dbReference type="PANTHER" id="PTHR45266:SF3">
    <property type="entry name" value="OXALOACETATE DECARBOXYLASE ALPHA CHAIN"/>
    <property type="match status" value="1"/>
</dbReference>
<dbReference type="Pfam" id="PF00364">
    <property type="entry name" value="Biotin_lipoyl"/>
    <property type="match status" value="1"/>
</dbReference>
<dbReference type="PRINTS" id="PR01071">
    <property type="entry name" value="ACOABIOTINCC"/>
</dbReference>
<dbReference type="GO" id="GO:0003989">
    <property type="term" value="F:acetyl-CoA carboxylase activity"/>
    <property type="evidence" value="ECO:0007669"/>
    <property type="project" value="InterPro"/>
</dbReference>
<keyword evidence="12" id="KW-0436">Ligase</keyword>
<evidence type="ECO:0000313" key="12">
    <source>
        <dbReference type="EMBL" id="UZF45675.1"/>
    </source>
</evidence>